<accession>A0A9Q0Z863</accession>
<gene>
    <name evidence="1" type="ORF">OIU85_022636</name>
</gene>
<evidence type="ECO:0000313" key="1">
    <source>
        <dbReference type="EMBL" id="KAJ6724738.1"/>
    </source>
</evidence>
<comment type="caution">
    <text evidence="1">The sequence shown here is derived from an EMBL/GenBank/DDBJ whole genome shotgun (WGS) entry which is preliminary data.</text>
</comment>
<organism evidence="1 2">
    <name type="scientific">Salix viminalis</name>
    <name type="common">Common osier</name>
    <name type="synonym">Basket willow</name>
    <dbReference type="NCBI Taxonomy" id="40686"/>
    <lineage>
        <taxon>Eukaryota</taxon>
        <taxon>Viridiplantae</taxon>
        <taxon>Streptophyta</taxon>
        <taxon>Embryophyta</taxon>
        <taxon>Tracheophyta</taxon>
        <taxon>Spermatophyta</taxon>
        <taxon>Magnoliopsida</taxon>
        <taxon>eudicotyledons</taxon>
        <taxon>Gunneridae</taxon>
        <taxon>Pentapetalae</taxon>
        <taxon>rosids</taxon>
        <taxon>fabids</taxon>
        <taxon>Malpighiales</taxon>
        <taxon>Salicaceae</taxon>
        <taxon>Saliceae</taxon>
        <taxon>Salix</taxon>
    </lineage>
</organism>
<dbReference type="AlphaFoldDB" id="A0A9Q0Z863"/>
<reference evidence="1" key="2">
    <citation type="journal article" date="2023" name="Int. J. Mol. Sci.">
        <title>De Novo Assembly and Annotation of 11 Diverse Shrub Willow (Salix) Genomes Reveals Novel Gene Organization in Sex-Linked Regions.</title>
        <authorList>
            <person name="Hyden B."/>
            <person name="Feng K."/>
            <person name="Yates T.B."/>
            <person name="Jawdy S."/>
            <person name="Cereghino C."/>
            <person name="Smart L.B."/>
            <person name="Muchero W."/>
        </authorList>
    </citation>
    <scope>NUCLEOTIDE SEQUENCE [LARGE SCALE GENOMIC DNA]</scope>
    <source>
        <tissue evidence="1">Shoot tip</tissue>
    </source>
</reference>
<dbReference type="EMBL" id="JAPFFL010000005">
    <property type="protein sequence ID" value="KAJ6724738.1"/>
    <property type="molecule type" value="Genomic_DNA"/>
</dbReference>
<reference evidence="1" key="1">
    <citation type="submission" date="2022-11" db="EMBL/GenBank/DDBJ databases">
        <authorList>
            <person name="Hyden B.L."/>
            <person name="Feng K."/>
            <person name="Yates T."/>
            <person name="Jawdy S."/>
            <person name="Smart L.B."/>
            <person name="Muchero W."/>
        </authorList>
    </citation>
    <scope>NUCLEOTIDE SEQUENCE</scope>
    <source>
        <tissue evidence="1">Shoot tip</tissue>
    </source>
</reference>
<proteinExistence type="predicted"/>
<dbReference type="Proteomes" id="UP001151529">
    <property type="component" value="Chromosome 11"/>
</dbReference>
<protein>
    <submittedName>
        <fullName evidence="1">Uncharacterized protein</fullName>
    </submittedName>
</protein>
<sequence length="106" mass="12516">MVKGDIDSDDDDFEKVGAHVMDICVLGWVREMDMGVPEAFPSCPQQATGNHKLLNWRKRLWWWRDERWEQELWLSLIDMKGEEDALMTKKMVHGECTIRRKSPVKV</sequence>
<name>A0A9Q0Z863_SALVM</name>
<evidence type="ECO:0000313" key="2">
    <source>
        <dbReference type="Proteomes" id="UP001151529"/>
    </source>
</evidence>
<keyword evidence="2" id="KW-1185">Reference proteome</keyword>